<dbReference type="RefSeq" id="WP_189824906.1">
    <property type="nucleotide sequence ID" value="NZ_BMVC01000008.1"/>
</dbReference>
<sequence>MKSRTSMNAGTSTTARTSTKARRSLTAALLAALALTAVPSAANAQSADPTPPPPPVGVQGLYISPWGSAEAEWGPEMRDWMEEEGIKVTAQAPFKVTKNGFRTPIGATEGDHLEFNTKARIFYPGGITLYHPRTKSTIKLDPTFITLVPPGWSTGLEINGKKVSDNYQVAYTTVHDVLLAGRPTFTGFTLHAVPFYLTPQFSALLSRTTKSEAPSLGTQIIRLTPKFDYVPTKRS</sequence>
<gene>
    <name evidence="3" type="ORF">GCM10010334_42940</name>
</gene>
<accession>A0A919CB29</accession>
<reference evidence="3" key="2">
    <citation type="submission" date="2020-09" db="EMBL/GenBank/DDBJ databases">
        <authorList>
            <person name="Sun Q."/>
            <person name="Ohkuma M."/>
        </authorList>
    </citation>
    <scope>NUCLEOTIDE SEQUENCE</scope>
    <source>
        <strain evidence="3">JCM 4637</strain>
    </source>
</reference>
<dbReference type="AlphaFoldDB" id="A0A919CB29"/>
<reference evidence="3" key="1">
    <citation type="journal article" date="2014" name="Int. J. Syst. Evol. Microbiol.">
        <title>Complete genome sequence of Corynebacterium casei LMG S-19264T (=DSM 44701T), isolated from a smear-ripened cheese.</title>
        <authorList>
            <consortium name="US DOE Joint Genome Institute (JGI-PGF)"/>
            <person name="Walter F."/>
            <person name="Albersmeier A."/>
            <person name="Kalinowski J."/>
            <person name="Ruckert C."/>
        </authorList>
    </citation>
    <scope>NUCLEOTIDE SEQUENCE</scope>
    <source>
        <strain evidence="3">JCM 4637</strain>
    </source>
</reference>
<evidence type="ECO:0000313" key="4">
    <source>
        <dbReference type="Proteomes" id="UP000638353"/>
    </source>
</evidence>
<proteinExistence type="predicted"/>
<evidence type="ECO:0000313" key="3">
    <source>
        <dbReference type="EMBL" id="GHC99419.1"/>
    </source>
</evidence>
<protein>
    <submittedName>
        <fullName evidence="3">Uncharacterized protein</fullName>
    </submittedName>
</protein>
<dbReference type="Proteomes" id="UP000638353">
    <property type="component" value="Unassembled WGS sequence"/>
</dbReference>
<dbReference type="EMBL" id="BMVC01000008">
    <property type="protein sequence ID" value="GHC99419.1"/>
    <property type="molecule type" value="Genomic_DNA"/>
</dbReference>
<feature type="chain" id="PRO_5037609151" evidence="2">
    <location>
        <begin position="45"/>
        <end position="235"/>
    </location>
</feature>
<organism evidence="3 4">
    <name type="scientific">Streptomyces finlayi</name>
    <dbReference type="NCBI Taxonomy" id="67296"/>
    <lineage>
        <taxon>Bacteria</taxon>
        <taxon>Bacillati</taxon>
        <taxon>Actinomycetota</taxon>
        <taxon>Actinomycetes</taxon>
        <taxon>Kitasatosporales</taxon>
        <taxon>Streptomycetaceae</taxon>
        <taxon>Streptomyces</taxon>
    </lineage>
</organism>
<keyword evidence="2" id="KW-0732">Signal</keyword>
<feature type="region of interest" description="Disordered" evidence="1">
    <location>
        <begin position="1"/>
        <end position="21"/>
    </location>
</feature>
<feature type="compositionally biased region" description="Low complexity" evidence="1">
    <location>
        <begin position="9"/>
        <end position="21"/>
    </location>
</feature>
<comment type="caution">
    <text evidence="3">The sequence shown here is derived from an EMBL/GenBank/DDBJ whole genome shotgun (WGS) entry which is preliminary data.</text>
</comment>
<name>A0A919CB29_9ACTN</name>
<feature type="signal peptide" evidence="2">
    <location>
        <begin position="1"/>
        <end position="44"/>
    </location>
</feature>
<evidence type="ECO:0000256" key="2">
    <source>
        <dbReference type="SAM" id="SignalP"/>
    </source>
</evidence>
<evidence type="ECO:0000256" key="1">
    <source>
        <dbReference type="SAM" id="MobiDB-lite"/>
    </source>
</evidence>